<protein>
    <submittedName>
        <fullName evidence="2">Uncharacterized protein</fullName>
    </submittedName>
</protein>
<evidence type="ECO:0000256" key="1">
    <source>
        <dbReference type="SAM" id="MobiDB-lite"/>
    </source>
</evidence>
<accession>A0ABU1A2S4</accession>
<dbReference type="Proteomes" id="UP001230915">
    <property type="component" value="Unassembled WGS sequence"/>
</dbReference>
<evidence type="ECO:0000313" key="2">
    <source>
        <dbReference type="EMBL" id="MDQ7918007.1"/>
    </source>
</evidence>
<organism evidence="2 3">
    <name type="scientific">Mesonia profundi</name>
    <dbReference type="NCBI Taxonomy" id="3070998"/>
    <lineage>
        <taxon>Bacteria</taxon>
        <taxon>Pseudomonadati</taxon>
        <taxon>Bacteroidota</taxon>
        <taxon>Flavobacteriia</taxon>
        <taxon>Flavobacteriales</taxon>
        <taxon>Flavobacteriaceae</taxon>
        <taxon>Mesonia</taxon>
    </lineage>
</organism>
<feature type="region of interest" description="Disordered" evidence="1">
    <location>
        <begin position="22"/>
        <end position="46"/>
    </location>
</feature>
<gene>
    <name evidence="2" type="ORF">RBU60_10500</name>
</gene>
<evidence type="ECO:0000313" key="3">
    <source>
        <dbReference type="Proteomes" id="UP001230915"/>
    </source>
</evidence>
<proteinExistence type="predicted"/>
<dbReference type="EMBL" id="JAVHUL010000028">
    <property type="protein sequence ID" value="MDQ7918007.1"/>
    <property type="molecule type" value="Genomic_DNA"/>
</dbReference>
<comment type="caution">
    <text evidence="2">The sequence shown here is derived from an EMBL/GenBank/DDBJ whole genome shotgun (WGS) entry which is preliminary data.</text>
</comment>
<dbReference type="RefSeq" id="WP_308864917.1">
    <property type="nucleotide sequence ID" value="NZ_JAVHUL010000028.1"/>
</dbReference>
<name>A0ABU1A2S4_9FLAO</name>
<reference evidence="2 3" key="1">
    <citation type="submission" date="2023-08" db="EMBL/GenBank/DDBJ databases">
        <title>Mesonia sp. MT50, isolated from deep-sea sediment of the Mariana Trench.</title>
        <authorList>
            <person name="Fu H."/>
        </authorList>
    </citation>
    <scope>NUCLEOTIDE SEQUENCE [LARGE SCALE GENOMIC DNA]</scope>
    <source>
        <strain evidence="2 3">MT50</strain>
    </source>
</reference>
<sequence length="154" mass="17748">MKKTILLGMSVMLFWSCNNTGKTTPSEETEVQTENHATHQHAESADAVELDNGEKWLVNEEMKPFVLKGEELVSTYIQDNQTDFKALAEQLKDQNTQLIKSCTMTGKSHDELHKWLHPHLEIVKTLENETDATKANEVVAQLQHSYKEYHEYFQ</sequence>
<keyword evidence="3" id="KW-1185">Reference proteome</keyword>